<sequence>MNDDVKARLYGLGSVVAGIAMSWPTIFDRLRLARQGAPEISVWSMASFLVGPLIVMGLVMMLLGARTEPLMRDAERKRMRPFGNIVALACVVAGFGGMLGTSYLLRSYGYQ</sequence>
<dbReference type="PATRIC" id="fig|401562.3.peg.12"/>
<protein>
    <submittedName>
        <fullName evidence="2">Uncharacterized protein</fullName>
    </submittedName>
</protein>
<accession>A0A147DAU5</accession>
<evidence type="ECO:0000256" key="1">
    <source>
        <dbReference type="SAM" id="Phobius"/>
    </source>
</evidence>
<dbReference type="OrthoDB" id="8481662at2"/>
<comment type="caution">
    <text evidence="2">The sequence shown here is derived from an EMBL/GenBank/DDBJ whole genome shotgun (WGS) entry which is preliminary data.</text>
</comment>
<name>A0A147DAU5_9HYPH</name>
<feature type="transmembrane region" description="Helical" evidence="1">
    <location>
        <begin position="85"/>
        <end position="105"/>
    </location>
</feature>
<dbReference type="EMBL" id="LDPZ01000001">
    <property type="protein sequence ID" value="KTQ98651.1"/>
    <property type="molecule type" value="Genomic_DNA"/>
</dbReference>
<gene>
    <name evidence="2" type="ORF">NS226_00055</name>
</gene>
<organism evidence="2 3">
    <name type="scientific">Aureimonas ureilytica</name>
    <dbReference type="NCBI Taxonomy" id="401562"/>
    <lineage>
        <taxon>Bacteria</taxon>
        <taxon>Pseudomonadati</taxon>
        <taxon>Pseudomonadota</taxon>
        <taxon>Alphaproteobacteria</taxon>
        <taxon>Hyphomicrobiales</taxon>
        <taxon>Aurantimonadaceae</taxon>
        <taxon>Aureimonas</taxon>
    </lineage>
</organism>
<evidence type="ECO:0000313" key="3">
    <source>
        <dbReference type="Proteomes" id="UP000078272"/>
    </source>
</evidence>
<feature type="transmembrane region" description="Helical" evidence="1">
    <location>
        <begin position="46"/>
        <end position="65"/>
    </location>
</feature>
<dbReference type="Proteomes" id="UP000078272">
    <property type="component" value="Unassembled WGS sequence"/>
</dbReference>
<reference evidence="2 3" key="1">
    <citation type="journal article" date="2016" name="Front. Microbiol.">
        <title>Genomic Resource of Rice Seed Associated Bacteria.</title>
        <authorList>
            <person name="Midha S."/>
            <person name="Bansal K."/>
            <person name="Sharma S."/>
            <person name="Kumar N."/>
            <person name="Patil P.P."/>
            <person name="Chaudhry V."/>
            <person name="Patil P.B."/>
        </authorList>
    </citation>
    <scope>NUCLEOTIDE SEQUENCE [LARGE SCALE GENOMIC DNA]</scope>
    <source>
        <strain evidence="2 3">NS226</strain>
    </source>
</reference>
<keyword evidence="1" id="KW-0812">Transmembrane</keyword>
<dbReference type="STRING" id="401562.NS365_04905"/>
<evidence type="ECO:0000313" key="2">
    <source>
        <dbReference type="EMBL" id="KTQ98651.1"/>
    </source>
</evidence>
<proteinExistence type="predicted"/>
<dbReference type="RefSeq" id="WP_058633257.1">
    <property type="nucleotide sequence ID" value="NZ_LDPZ01000001.1"/>
</dbReference>
<keyword evidence="1" id="KW-1133">Transmembrane helix</keyword>
<dbReference type="AlphaFoldDB" id="A0A147DAU5"/>
<keyword evidence="1" id="KW-0472">Membrane</keyword>
<feature type="transmembrane region" description="Helical" evidence="1">
    <location>
        <begin position="7"/>
        <end position="26"/>
    </location>
</feature>